<dbReference type="CDD" id="cd09911">
    <property type="entry name" value="Lin0431_like"/>
    <property type="match status" value="1"/>
</dbReference>
<protein>
    <submittedName>
        <fullName evidence="2">Uncharacterized protein</fullName>
    </submittedName>
</protein>
<name>A0A1M5TN75_9CLOT</name>
<feature type="transmembrane region" description="Helical" evidence="1">
    <location>
        <begin position="6"/>
        <end position="26"/>
    </location>
</feature>
<dbReference type="AlphaFoldDB" id="A0A1M5TN75"/>
<accession>A0A1M5TN75</accession>
<reference evidence="2 3" key="1">
    <citation type="submission" date="2016-11" db="EMBL/GenBank/DDBJ databases">
        <authorList>
            <person name="Jaros S."/>
            <person name="Januszkiewicz K."/>
            <person name="Wedrychowicz H."/>
        </authorList>
    </citation>
    <scope>NUCLEOTIDE SEQUENCE [LARGE SCALE GENOMIC DNA]</scope>
    <source>
        <strain evidence="2 3">DSM 3089</strain>
    </source>
</reference>
<evidence type="ECO:0000313" key="2">
    <source>
        <dbReference type="EMBL" id="SHH52255.1"/>
    </source>
</evidence>
<sequence length="126" mass="14188">MKKWDYIIITLVLIVSGIGFMITNSIQNKTYKEKYIEITLNGKLIKTIDITDPNYKLDFEVKDESHLNTFKVENGGVSIVHANCSDEVCVKSGFIDKVGQTLVCLPHKLIVEIKGIEESPLDDISK</sequence>
<evidence type="ECO:0000313" key="3">
    <source>
        <dbReference type="Proteomes" id="UP000184526"/>
    </source>
</evidence>
<keyword evidence="1" id="KW-0472">Membrane</keyword>
<proteinExistence type="predicted"/>
<keyword evidence="3" id="KW-1185">Reference proteome</keyword>
<gene>
    <name evidence="2" type="ORF">SAMN02745196_00653</name>
</gene>
<keyword evidence="1" id="KW-1133">Transmembrane helix</keyword>
<keyword evidence="1" id="KW-0812">Transmembrane</keyword>
<dbReference type="Proteomes" id="UP000184526">
    <property type="component" value="Unassembled WGS sequence"/>
</dbReference>
<dbReference type="EMBL" id="FQXP01000003">
    <property type="protein sequence ID" value="SHH52255.1"/>
    <property type="molecule type" value="Genomic_DNA"/>
</dbReference>
<dbReference type="RefSeq" id="WP_072830000.1">
    <property type="nucleotide sequence ID" value="NZ_FQXP01000003.1"/>
</dbReference>
<dbReference type="STRING" id="1121306.SAMN02745196_00653"/>
<organism evidence="2 3">
    <name type="scientific">Clostridium collagenovorans DSM 3089</name>
    <dbReference type="NCBI Taxonomy" id="1121306"/>
    <lineage>
        <taxon>Bacteria</taxon>
        <taxon>Bacillati</taxon>
        <taxon>Bacillota</taxon>
        <taxon>Clostridia</taxon>
        <taxon>Eubacteriales</taxon>
        <taxon>Clostridiaceae</taxon>
        <taxon>Clostridium</taxon>
    </lineage>
</organism>
<evidence type="ECO:0000256" key="1">
    <source>
        <dbReference type="SAM" id="Phobius"/>
    </source>
</evidence>
<dbReference type="Gene3D" id="2.60.320.10">
    <property type="entry name" value="N-utilization substance G protein NusG, insert domain"/>
    <property type="match status" value="1"/>
</dbReference>
<dbReference type="SUPFAM" id="SSF82004">
    <property type="entry name" value="N-utilization substance G protein NusG, insert domain"/>
    <property type="match status" value="1"/>
</dbReference>
<dbReference type="Pfam" id="PF07009">
    <property type="entry name" value="NusG_II"/>
    <property type="match status" value="1"/>
</dbReference>
<dbReference type="OrthoDB" id="47603at2"/>
<dbReference type="InterPro" id="IPR038690">
    <property type="entry name" value="NusG_2_sf"/>
</dbReference>